<proteinExistence type="predicted"/>
<feature type="region of interest" description="Disordered" evidence="1">
    <location>
        <begin position="18"/>
        <end position="42"/>
    </location>
</feature>
<evidence type="ECO:0000313" key="2">
    <source>
        <dbReference type="EMBL" id="GBP83741.1"/>
    </source>
</evidence>
<protein>
    <submittedName>
        <fullName evidence="2">Uncharacterized protein</fullName>
    </submittedName>
</protein>
<dbReference type="EMBL" id="BGZK01001636">
    <property type="protein sequence ID" value="GBP83741.1"/>
    <property type="molecule type" value="Genomic_DNA"/>
</dbReference>
<name>A0A4C1Z4L0_EUMVA</name>
<organism evidence="2 3">
    <name type="scientific">Eumeta variegata</name>
    <name type="common">Bagworm moth</name>
    <name type="synonym">Eumeta japonica</name>
    <dbReference type="NCBI Taxonomy" id="151549"/>
    <lineage>
        <taxon>Eukaryota</taxon>
        <taxon>Metazoa</taxon>
        <taxon>Ecdysozoa</taxon>
        <taxon>Arthropoda</taxon>
        <taxon>Hexapoda</taxon>
        <taxon>Insecta</taxon>
        <taxon>Pterygota</taxon>
        <taxon>Neoptera</taxon>
        <taxon>Endopterygota</taxon>
        <taxon>Lepidoptera</taxon>
        <taxon>Glossata</taxon>
        <taxon>Ditrysia</taxon>
        <taxon>Tineoidea</taxon>
        <taxon>Psychidae</taxon>
        <taxon>Oiketicinae</taxon>
        <taxon>Eumeta</taxon>
    </lineage>
</organism>
<accession>A0A4C1Z4L0</accession>
<comment type="caution">
    <text evidence="2">The sequence shown here is derived from an EMBL/GenBank/DDBJ whole genome shotgun (WGS) entry which is preliminary data.</text>
</comment>
<dbReference type="AlphaFoldDB" id="A0A4C1Z4L0"/>
<feature type="compositionally biased region" description="Basic and acidic residues" evidence="1">
    <location>
        <begin position="18"/>
        <end position="29"/>
    </location>
</feature>
<gene>
    <name evidence="2" type="ORF">EVAR_61370_1</name>
</gene>
<feature type="compositionally biased region" description="Polar residues" evidence="1">
    <location>
        <begin position="32"/>
        <end position="41"/>
    </location>
</feature>
<evidence type="ECO:0000256" key="1">
    <source>
        <dbReference type="SAM" id="MobiDB-lite"/>
    </source>
</evidence>
<reference evidence="2 3" key="1">
    <citation type="journal article" date="2019" name="Commun. Biol.">
        <title>The bagworm genome reveals a unique fibroin gene that provides high tensile strength.</title>
        <authorList>
            <person name="Kono N."/>
            <person name="Nakamura H."/>
            <person name="Ohtoshi R."/>
            <person name="Tomita M."/>
            <person name="Numata K."/>
            <person name="Arakawa K."/>
        </authorList>
    </citation>
    <scope>NUCLEOTIDE SEQUENCE [LARGE SCALE GENOMIC DNA]</scope>
</reference>
<keyword evidence="3" id="KW-1185">Reference proteome</keyword>
<dbReference type="Proteomes" id="UP000299102">
    <property type="component" value="Unassembled WGS sequence"/>
</dbReference>
<evidence type="ECO:0000313" key="3">
    <source>
        <dbReference type="Proteomes" id="UP000299102"/>
    </source>
</evidence>
<sequence length="212" mass="23850">MGIIKLSPRRPERGLRHIIAHEPTAERDASAATGQTGTNAERPSVGRLLCVNPTTDAWTHHSPVLDINAASAVGCDLESRLNSNIALDSDFGPPLDINILRQINLDRLTNLTDFVTNLVYNFVLDKPNWTNVFAKRIRRSIILSDAATRTVYILPEPSIVYCRSIVFRRIGFVLTDSRLTDVDHRFNNGAQRWNWVPLVTNPPSLDSVRWSR</sequence>